<gene>
    <name evidence="3" type="ORF">D9615_007159</name>
</gene>
<dbReference type="InterPro" id="IPR036047">
    <property type="entry name" value="F-box-like_dom_sf"/>
</dbReference>
<organism evidence="3 4">
    <name type="scientific">Tricholomella constricta</name>
    <dbReference type="NCBI Taxonomy" id="117010"/>
    <lineage>
        <taxon>Eukaryota</taxon>
        <taxon>Fungi</taxon>
        <taxon>Dikarya</taxon>
        <taxon>Basidiomycota</taxon>
        <taxon>Agaricomycotina</taxon>
        <taxon>Agaricomycetes</taxon>
        <taxon>Agaricomycetidae</taxon>
        <taxon>Agaricales</taxon>
        <taxon>Tricholomatineae</taxon>
        <taxon>Lyophyllaceae</taxon>
        <taxon>Tricholomella</taxon>
    </lineage>
</organism>
<evidence type="ECO:0000259" key="2">
    <source>
        <dbReference type="Pfam" id="PF12937"/>
    </source>
</evidence>
<dbReference type="OrthoDB" id="3156934at2759"/>
<dbReference type="SUPFAM" id="SSF81383">
    <property type="entry name" value="F-box domain"/>
    <property type="match status" value="1"/>
</dbReference>
<dbReference type="EMBL" id="JAACJP010000019">
    <property type="protein sequence ID" value="KAF5378511.1"/>
    <property type="molecule type" value="Genomic_DNA"/>
</dbReference>
<protein>
    <recommendedName>
        <fullName evidence="2">F-box domain-containing protein</fullName>
    </recommendedName>
</protein>
<evidence type="ECO:0000313" key="4">
    <source>
        <dbReference type="Proteomes" id="UP000565441"/>
    </source>
</evidence>
<dbReference type="PANTHER" id="PTHR38926">
    <property type="entry name" value="F-BOX DOMAIN CONTAINING PROTEIN, EXPRESSED"/>
    <property type="match status" value="1"/>
</dbReference>
<keyword evidence="4" id="KW-1185">Reference proteome</keyword>
<dbReference type="InterPro" id="IPR001810">
    <property type="entry name" value="F-box_dom"/>
</dbReference>
<keyword evidence="1" id="KW-0175">Coiled coil</keyword>
<comment type="caution">
    <text evidence="3">The sequence shown here is derived from an EMBL/GenBank/DDBJ whole genome shotgun (WGS) entry which is preliminary data.</text>
</comment>
<proteinExistence type="predicted"/>
<dbReference type="PANTHER" id="PTHR38926:SF5">
    <property type="entry name" value="F-BOX AND LEUCINE-RICH REPEAT PROTEIN 6"/>
    <property type="match status" value="1"/>
</dbReference>
<feature type="domain" description="F-box" evidence="2">
    <location>
        <begin position="54"/>
        <end position="105"/>
    </location>
</feature>
<dbReference type="Gene3D" id="3.80.10.10">
    <property type="entry name" value="Ribonuclease Inhibitor"/>
    <property type="match status" value="1"/>
</dbReference>
<name>A0A8H5H7S4_9AGAR</name>
<dbReference type="Gene3D" id="1.20.1280.50">
    <property type="match status" value="1"/>
</dbReference>
<dbReference type="AlphaFoldDB" id="A0A8H5H7S4"/>
<evidence type="ECO:0000313" key="3">
    <source>
        <dbReference type="EMBL" id="KAF5378511.1"/>
    </source>
</evidence>
<reference evidence="3 4" key="1">
    <citation type="journal article" date="2020" name="ISME J.">
        <title>Uncovering the hidden diversity of litter-decomposition mechanisms in mushroom-forming fungi.</title>
        <authorList>
            <person name="Floudas D."/>
            <person name="Bentzer J."/>
            <person name="Ahren D."/>
            <person name="Johansson T."/>
            <person name="Persson P."/>
            <person name="Tunlid A."/>
        </authorList>
    </citation>
    <scope>NUCLEOTIDE SEQUENCE [LARGE SCALE GENOMIC DNA]</scope>
    <source>
        <strain evidence="3 4">CBS 661.87</strain>
    </source>
</reference>
<accession>A0A8H5H7S4</accession>
<dbReference type="Proteomes" id="UP000565441">
    <property type="component" value="Unassembled WGS sequence"/>
</dbReference>
<dbReference type="Pfam" id="PF12937">
    <property type="entry name" value="F-box-like"/>
    <property type="match status" value="1"/>
</dbReference>
<dbReference type="SUPFAM" id="SSF52047">
    <property type="entry name" value="RNI-like"/>
    <property type="match status" value="1"/>
</dbReference>
<dbReference type="InterPro" id="IPR032675">
    <property type="entry name" value="LRR_dom_sf"/>
</dbReference>
<evidence type="ECO:0000256" key="1">
    <source>
        <dbReference type="SAM" id="Coils"/>
    </source>
</evidence>
<feature type="coiled-coil region" evidence="1">
    <location>
        <begin position="26"/>
        <end position="53"/>
    </location>
</feature>
<sequence length="568" mass="63498">MQDADIPGITHGASCHSAPEVKKSAYEQIWREIDSLEASIRALKRRHNALSITARLPPEILSEIFDWTATMLHNESSRWIRTSFVCSHWRRVALGCPKLWRRVSCTSPEQLKVLLPRTGVVPLEINLSIVTHWTKVEILQGLQEVHRVRKLGLARDHNSTRGGWESMAFVLSRLTQPAPLLEELSVVLSASPEYSQLPDNLFTGHAPQLRTLELVGCIVPNTSPVLTNITSLKLRGTGQVPQISLAELLIMLESLPNIQALELNRVHDSIEPIRTVHLPHLHHLDISYDQVTCAALLSCLKYPITTTQKIKTRYGGHLDGLRSLGVILATRTCPIAYVQVYKASTVGLAFKCWEGAGTRLQLPADDPHIHIEVSSLIPCLTPLRAVWQALPMAGLESLFISGNFSDDVYFGDFGNLSSLKTVRVEDAAVKFLRALEQGLPDCGLENNEAFPFNQELAEPGKLSFRSLRTLVLGGQYVDLGKMGIRKATEFTRCFRERRKRGVPLRKLYISKSLPREGIDGEITDIFHTVVKEVHWGLYNSGLGCGMYDCYSSWQSSEGDQDSEEEDME</sequence>